<feature type="region of interest" description="Disordered" evidence="1">
    <location>
        <begin position="77"/>
        <end position="103"/>
    </location>
</feature>
<gene>
    <name evidence="2" type="ORF">RSO01_24570</name>
</gene>
<name>A0A512N9D9_9HYPH</name>
<dbReference type="EMBL" id="BKAJ01000037">
    <property type="protein sequence ID" value="GEP55291.1"/>
    <property type="molecule type" value="Genomic_DNA"/>
</dbReference>
<accession>A0A512N9D9</accession>
<evidence type="ECO:0000313" key="3">
    <source>
        <dbReference type="Proteomes" id="UP000321058"/>
    </source>
</evidence>
<reference evidence="2 3" key="1">
    <citation type="submission" date="2019-07" db="EMBL/GenBank/DDBJ databases">
        <title>Whole genome shotgun sequence of Reyranella soli NBRC 108950.</title>
        <authorList>
            <person name="Hosoyama A."/>
            <person name="Uohara A."/>
            <person name="Ohji S."/>
            <person name="Ichikawa N."/>
        </authorList>
    </citation>
    <scope>NUCLEOTIDE SEQUENCE [LARGE SCALE GENOMIC DNA]</scope>
    <source>
        <strain evidence="2 3">NBRC 108950</strain>
    </source>
</reference>
<keyword evidence="3" id="KW-1185">Reference proteome</keyword>
<dbReference type="Proteomes" id="UP000321058">
    <property type="component" value="Unassembled WGS sequence"/>
</dbReference>
<evidence type="ECO:0000256" key="1">
    <source>
        <dbReference type="SAM" id="MobiDB-lite"/>
    </source>
</evidence>
<evidence type="ECO:0000313" key="2">
    <source>
        <dbReference type="EMBL" id="GEP55291.1"/>
    </source>
</evidence>
<sequence>MSPSRLLHQVRACTACVDLGPRTYEHEVGVDNIEGSPPSPAALDGNGYVEERVANGDPNVPLDMRGTAYERALLTGKARTAAPLGGRPPDRRRPAMVTSASPP</sequence>
<protein>
    <submittedName>
        <fullName evidence="2">Uncharacterized protein</fullName>
    </submittedName>
</protein>
<comment type="caution">
    <text evidence="2">The sequence shown here is derived from an EMBL/GenBank/DDBJ whole genome shotgun (WGS) entry which is preliminary data.</text>
</comment>
<organism evidence="2 3">
    <name type="scientific">Reyranella soli</name>
    <dbReference type="NCBI Taxonomy" id="1230389"/>
    <lineage>
        <taxon>Bacteria</taxon>
        <taxon>Pseudomonadati</taxon>
        <taxon>Pseudomonadota</taxon>
        <taxon>Alphaproteobacteria</taxon>
        <taxon>Hyphomicrobiales</taxon>
        <taxon>Reyranellaceae</taxon>
        <taxon>Reyranella</taxon>
    </lineage>
</organism>
<proteinExistence type="predicted"/>
<dbReference type="AlphaFoldDB" id="A0A512N9D9"/>